<keyword evidence="6" id="KW-0413">Isomerase</keyword>
<dbReference type="SUPFAM" id="SSF56784">
    <property type="entry name" value="HAD-like"/>
    <property type="match status" value="1"/>
</dbReference>
<dbReference type="Pfam" id="PF00702">
    <property type="entry name" value="Hydrolase"/>
    <property type="match status" value="1"/>
</dbReference>
<dbReference type="GO" id="GO:0046872">
    <property type="term" value="F:metal ion binding"/>
    <property type="evidence" value="ECO:0007669"/>
    <property type="project" value="UniProtKB-KW"/>
</dbReference>
<dbReference type="EMBL" id="CADCTB010000223">
    <property type="protein sequence ID" value="CAA9278953.1"/>
    <property type="molecule type" value="Genomic_DNA"/>
</dbReference>
<dbReference type="InterPro" id="IPR051600">
    <property type="entry name" value="Beta-PGM-like"/>
</dbReference>
<dbReference type="InterPro" id="IPR023214">
    <property type="entry name" value="HAD_sf"/>
</dbReference>
<dbReference type="SFLD" id="SFLDG01129">
    <property type="entry name" value="C1.5:_HAD__Beta-PGM__Phosphata"/>
    <property type="match status" value="1"/>
</dbReference>
<dbReference type="SFLD" id="SFLDS00003">
    <property type="entry name" value="Haloacid_Dehalogenase"/>
    <property type="match status" value="1"/>
</dbReference>
<comment type="cofactor">
    <cofactor evidence="1">
        <name>Mg(2+)</name>
        <dbReference type="ChEBI" id="CHEBI:18420"/>
    </cofactor>
</comment>
<comment type="similarity">
    <text evidence="2">Belongs to the HAD-like hydrolase superfamily. CbbY/CbbZ/Gph/YieH family.</text>
</comment>
<proteinExistence type="inferred from homology"/>
<dbReference type="PRINTS" id="PR00413">
    <property type="entry name" value="HADHALOGNASE"/>
</dbReference>
<keyword evidence="5" id="KW-0119">Carbohydrate metabolism</keyword>
<dbReference type="InterPro" id="IPR036412">
    <property type="entry name" value="HAD-like_sf"/>
</dbReference>
<name>A0A6J4JJS1_9ACTN</name>
<dbReference type="PANTHER" id="PTHR46193:SF18">
    <property type="entry name" value="HEXITOL PHOSPHATASE B"/>
    <property type="match status" value="1"/>
</dbReference>
<reference evidence="6" key="1">
    <citation type="submission" date="2020-02" db="EMBL/GenBank/DDBJ databases">
        <authorList>
            <person name="Meier V. D."/>
        </authorList>
    </citation>
    <scope>NUCLEOTIDE SEQUENCE</scope>
    <source>
        <strain evidence="6">AVDCRST_MAG10</strain>
    </source>
</reference>
<dbReference type="InterPro" id="IPR023198">
    <property type="entry name" value="PGP-like_dom2"/>
</dbReference>
<dbReference type="NCBIfam" id="TIGR01509">
    <property type="entry name" value="HAD-SF-IA-v3"/>
    <property type="match status" value="1"/>
</dbReference>
<evidence type="ECO:0000256" key="3">
    <source>
        <dbReference type="ARBA" id="ARBA00022723"/>
    </source>
</evidence>
<sequence length="262" mass="27836">MAASLRGAIFDVDGVLVDSPHEKAWRESLRELMESEWAGVLGQTTWSPEGFTSHVYQQHVSGKPRMSGARAALDYFQVPDPDVRVVEYADRKQAMVMRLIEAGDFTAYPDALRFIIAVKDAGMLVAAASSSKNAGMFLRKIRLDTFAEEQGITSASVRPGTTLLEFFDADVSGRDFAHGKPHPEMFLTAAEQLGVEPQASVVMEDASAGVEAAKAGGMAAIGVARFDDADLLAAAGADIVVASLDEVDLAALAGGSLDTRDA</sequence>
<evidence type="ECO:0000256" key="4">
    <source>
        <dbReference type="ARBA" id="ARBA00022842"/>
    </source>
</evidence>
<evidence type="ECO:0000256" key="1">
    <source>
        <dbReference type="ARBA" id="ARBA00001946"/>
    </source>
</evidence>
<organism evidence="6">
    <name type="scientific">uncultured Acidimicrobiales bacterium</name>
    <dbReference type="NCBI Taxonomy" id="310071"/>
    <lineage>
        <taxon>Bacteria</taxon>
        <taxon>Bacillati</taxon>
        <taxon>Actinomycetota</taxon>
        <taxon>Acidimicrobiia</taxon>
        <taxon>Acidimicrobiales</taxon>
        <taxon>environmental samples</taxon>
    </lineage>
</organism>
<keyword evidence="3" id="KW-0479">Metal-binding</keyword>
<evidence type="ECO:0000256" key="5">
    <source>
        <dbReference type="ARBA" id="ARBA00023277"/>
    </source>
</evidence>
<protein>
    <submittedName>
        <fullName evidence="6">Beta-phosphoglucomutase</fullName>
        <ecNumber evidence="6">5.4.2.6</ecNumber>
    </submittedName>
</protein>
<keyword evidence="4" id="KW-0460">Magnesium</keyword>
<accession>A0A6J4JJS1</accession>
<dbReference type="Gene3D" id="1.10.150.240">
    <property type="entry name" value="Putative phosphatase, domain 2"/>
    <property type="match status" value="1"/>
</dbReference>
<evidence type="ECO:0000313" key="6">
    <source>
        <dbReference type="EMBL" id="CAA9278953.1"/>
    </source>
</evidence>
<gene>
    <name evidence="6" type="ORF">AVDCRST_MAG10-3768</name>
</gene>
<dbReference type="GO" id="GO:0008801">
    <property type="term" value="F:beta-phosphoglucomutase activity"/>
    <property type="evidence" value="ECO:0007669"/>
    <property type="project" value="UniProtKB-EC"/>
</dbReference>
<evidence type="ECO:0000256" key="2">
    <source>
        <dbReference type="ARBA" id="ARBA00006171"/>
    </source>
</evidence>
<dbReference type="AlphaFoldDB" id="A0A6J4JJS1"/>
<dbReference type="InterPro" id="IPR006439">
    <property type="entry name" value="HAD-SF_hydro_IA"/>
</dbReference>
<dbReference type="Gene3D" id="3.40.50.1000">
    <property type="entry name" value="HAD superfamily/HAD-like"/>
    <property type="match status" value="1"/>
</dbReference>
<dbReference type="EC" id="5.4.2.6" evidence="6"/>
<dbReference type="PANTHER" id="PTHR46193">
    <property type="entry name" value="6-PHOSPHOGLUCONATE PHOSPHATASE"/>
    <property type="match status" value="1"/>
</dbReference>